<keyword evidence="9" id="KW-0645">Protease</keyword>
<dbReference type="InterPro" id="IPR001107">
    <property type="entry name" value="Band_7"/>
</dbReference>
<keyword evidence="5" id="KW-0472">Membrane</keyword>
<feature type="compositionally biased region" description="Basic and acidic residues" evidence="7">
    <location>
        <begin position="355"/>
        <end position="371"/>
    </location>
</feature>
<dbReference type="InterPro" id="IPR010201">
    <property type="entry name" value="HflK"/>
</dbReference>
<evidence type="ECO:0000313" key="10">
    <source>
        <dbReference type="Proteomes" id="UP000673447"/>
    </source>
</evidence>
<feature type="region of interest" description="Disordered" evidence="7">
    <location>
        <begin position="349"/>
        <end position="371"/>
    </location>
</feature>
<proteinExistence type="inferred from homology"/>
<dbReference type="Gene3D" id="3.30.479.30">
    <property type="entry name" value="Band 7 domain"/>
    <property type="match status" value="1"/>
</dbReference>
<dbReference type="NCBIfam" id="TIGR01933">
    <property type="entry name" value="hflK"/>
    <property type="match status" value="1"/>
</dbReference>
<feature type="domain" description="Band 7" evidence="8">
    <location>
        <begin position="68"/>
        <end position="228"/>
    </location>
</feature>
<dbReference type="SMART" id="SM00244">
    <property type="entry name" value="PHB"/>
    <property type="match status" value="1"/>
</dbReference>
<dbReference type="InterPro" id="IPR001972">
    <property type="entry name" value="Stomatin_HflK_fam"/>
</dbReference>
<evidence type="ECO:0000256" key="7">
    <source>
        <dbReference type="SAM" id="MobiDB-lite"/>
    </source>
</evidence>
<dbReference type="InterPro" id="IPR050710">
    <property type="entry name" value="Band7/mec-2_domain"/>
</dbReference>
<sequence>MAWNTPGSGSGNDDGSKDGRNPWQPRSPRGGIDQWLDRLRGLFGGDGGGSRQRWRWAAIALGLLLVFSSFKLLDAQERGVVLRFGQFNRIMQEGPNFKWPWPIESVIKVKTTEIKTFSDSMPVLTRDTNMVTVDLNVQYRISDPKLFLFGTRDAEEVLRQAAMSTVRELVGRSDLDTVLNSRGELLDEVSKKLQASLEAYRTGLEISGVTLQNARPPDQVKDAFDEAQRATADKQTAINQAQAYAAKMVPEARGDAARLRTVAQGYKTAIIARAQGDAARFSQLQVQYKAAPEVTRKRLWLETLQEVVGKNRKVIGGDGRQLIYVPMSTPTSVAQQPVAPVTPDLVMPAIQSVPERTERPTRPTGREESGR</sequence>
<comment type="subcellular location">
    <subcellularLocation>
        <location evidence="1">Membrane</location>
        <topology evidence="1">Single-pass membrane protein</topology>
    </subcellularLocation>
</comment>
<dbReference type="Proteomes" id="UP000673447">
    <property type="component" value="Unassembled WGS sequence"/>
</dbReference>
<dbReference type="Pfam" id="PF01145">
    <property type="entry name" value="Band_7"/>
    <property type="match status" value="1"/>
</dbReference>
<evidence type="ECO:0000313" key="9">
    <source>
        <dbReference type="EMBL" id="MBP3985960.1"/>
    </source>
</evidence>
<dbReference type="PRINTS" id="PR00721">
    <property type="entry name" value="STOMATIN"/>
</dbReference>
<feature type="region of interest" description="Disordered" evidence="7">
    <location>
        <begin position="1"/>
        <end position="31"/>
    </location>
</feature>
<gene>
    <name evidence="9" type="primary">hflK</name>
    <name evidence="9" type="ORF">J5837_16255</name>
</gene>
<comment type="similarity">
    <text evidence="2 6">Belongs to the band 7/mec-2 family. HflK subfamily.</text>
</comment>
<keyword evidence="10" id="KW-1185">Reference proteome</keyword>
<dbReference type="GO" id="GO:0016020">
    <property type="term" value="C:membrane"/>
    <property type="evidence" value="ECO:0007669"/>
    <property type="project" value="UniProtKB-SubCell"/>
</dbReference>
<name>A0A940XAZ7_9GAMM</name>
<evidence type="ECO:0000256" key="1">
    <source>
        <dbReference type="ARBA" id="ARBA00004167"/>
    </source>
</evidence>
<dbReference type="PANTHER" id="PTHR43327">
    <property type="entry name" value="STOMATIN-LIKE PROTEIN 2, MITOCHONDRIAL"/>
    <property type="match status" value="1"/>
</dbReference>
<dbReference type="SUPFAM" id="SSF117892">
    <property type="entry name" value="Band 7/SPFH domain"/>
    <property type="match status" value="1"/>
</dbReference>
<dbReference type="CDD" id="cd03404">
    <property type="entry name" value="SPFH_HflK"/>
    <property type="match status" value="1"/>
</dbReference>
<reference evidence="9" key="2">
    <citation type="submission" date="2021-03" db="EMBL/GenBank/DDBJ databases">
        <authorList>
            <person name="Cao W."/>
        </authorList>
    </citation>
    <scope>NUCLEOTIDE SEQUENCE</scope>
    <source>
        <strain evidence="9">110414</strain>
    </source>
</reference>
<dbReference type="GO" id="GO:0006508">
    <property type="term" value="P:proteolysis"/>
    <property type="evidence" value="ECO:0007669"/>
    <property type="project" value="UniProtKB-KW"/>
</dbReference>
<protein>
    <recommendedName>
        <fullName evidence="6">Protein HflK</fullName>
    </recommendedName>
</protein>
<evidence type="ECO:0000256" key="2">
    <source>
        <dbReference type="ARBA" id="ARBA00006971"/>
    </source>
</evidence>
<dbReference type="RefSeq" id="WP_210537881.1">
    <property type="nucleotide sequence ID" value="NZ_JAGKTC010000004.1"/>
</dbReference>
<reference evidence="9" key="1">
    <citation type="journal article" date="2016" name="Int. J. Syst. Evol. Microbiol.">
        <title>Pseudoxanthomonas helianthi sp. nov., isolated from roots of Jerusalem artichoke (Helianthus tuberosus).</title>
        <authorList>
            <person name="Kittiwongwattana C."/>
            <person name="Thawai C."/>
        </authorList>
    </citation>
    <scope>NUCLEOTIDE SEQUENCE</scope>
    <source>
        <strain evidence="9">110414</strain>
    </source>
</reference>
<keyword evidence="4" id="KW-1133">Transmembrane helix</keyword>
<comment type="function">
    <text evidence="6">HflC and HflK could encode or regulate a protease.</text>
</comment>
<comment type="subunit">
    <text evidence="6">HflC and HflK may interact to form a multimeric complex.</text>
</comment>
<dbReference type="PANTHER" id="PTHR43327:SF2">
    <property type="entry name" value="MODULATOR OF FTSH PROTEASE HFLK"/>
    <property type="match status" value="1"/>
</dbReference>
<dbReference type="GO" id="GO:0008233">
    <property type="term" value="F:peptidase activity"/>
    <property type="evidence" value="ECO:0007669"/>
    <property type="project" value="UniProtKB-KW"/>
</dbReference>
<evidence type="ECO:0000256" key="6">
    <source>
        <dbReference type="RuleBase" id="RU364113"/>
    </source>
</evidence>
<dbReference type="InterPro" id="IPR036013">
    <property type="entry name" value="Band_7/SPFH_dom_sf"/>
</dbReference>
<organism evidence="9 10">
    <name type="scientific">Pseudoxanthomonas helianthi</name>
    <dbReference type="NCBI Taxonomy" id="1453541"/>
    <lineage>
        <taxon>Bacteria</taxon>
        <taxon>Pseudomonadati</taxon>
        <taxon>Pseudomonadota</taxon>
        <taxon>Gammaproteobacteria</taxon>
        <taxon>Lysobacterales</taxon>
        <taxon>Lysobacteraceae</taxon>
        <taxon>Pseudoxanthomonas</taxon>
    </lineage>
</organism>
<dbReference type="AlphaFoldDB" id="A0A940XAZ7"/>
<evidence type="ECO:0000256" key="4">
    <source>
        <dbReference type="ARBA" id="ARBA00022989"/>
    </source>
</evidence>
<keyword evidence="3" id="KW-0812">Transmembrane</keyword>
<keyword evidence="9" id="KW-0378">Hydrolase</keyword>
<evidence type="ECO:0000256" key="5">
    <source>
        <dbReference type="ARBA" id="ARBA00023136"/>
    </source>
</evidence>
<dbReference type="EMBL" id="JAGKTC010000004">
    <property type="protein sequence ID" value="MBP3985960.1"/>
    <property type="molecule type" value="Genomic_DNA"/>
</dbReference>
<comment type="caution">
    <text evidence="9">The sequence shown here is derived from an EMBL/GenBank/DDBJ whole genome shotgun (WGS) entry which is preliminary data.</text>
</comment>
<evidence type="ECO:0000259" key="8">
    <source>
        <dbReference type="SMART" id="SM00244"/>
    </source>
</evidence>
<evidence type="ECO:0000256" key="3">
    <source>
        <dbReference type="ARBA" id="ARBA00022692"/>
    </source>
</evidence>
<accession>A0A940XAZ7</accession>